<accession>A0A1I5G4R1</accession>
<feature type="domain" description="Nitrile hydratase beta subunit-like N-terminal" evidence="7">
    <location>
        <begin position="1"/>
        <end position="109"/>
    </location>
</feature>
<evidence type="ECO:0000256" key="3">
    <source>
        <dbReference type="ARBA" id="ARBA00023239"/>
    </source>
</evidence>
<dbReference type="NCBIfam" id="TIGR03888">
    <property type="entry name" value="nitrile_beta"/>
    <property type="match status" value="1"/>
</dbReference>
<dbReference type="PIRSF" id="PIRSF001427">
    <property type="entry name" value="NHase_beta"/>
    <property type="match status" value="1"/>
</dbReference>
<reference evidence="8 9" key="1">
    <citation type="submission" date="2016-10" db="EMBL/GenBank/DDBJ databases">
        <authorList>
            <person name="de Groot N.N."/>
        </authorList>
    </citation>
    <scope>NUCLEOTIDE SEQUENCE [LARGE SCALE GENOMIC DNA]</scope>
    <source>
        <strain evidence="8 9">CGMCC 4.1877</strain>
    </source>
</reference>
<dbReference type="InterPro" id="IPR008990">
    <property type="entry name" value="Elect_transpt_acc-like_dom_sf"/>
</dbReference>
<evidence type="ECO:0000259" key="6">
    <source>
        <dbReference type="Pfam" id="PF02211"/>
    </source>
</evidence>
<keyword evidence="9" id="KW-1185">Reference proteome</keyword>
<evidence type="ECO:0000313" key="8">
    <source>
        <dbReference type="EMBL" id="SFO30511.1"/>
    </source>
</evidence>
<evidence type="ECO:0000256" key="4">
    <source>
        <dbReference type="ARBA" id="ARBA00044877"/>
    </source>
</evidence>
<comment type="catalytic activity">
    <reaction evidence="4 5">
        <text>an aliphatic primary amide = an aliphatic nitrile + H2O</text>
        <dbReference type="Rhea" id="RHEA:12673"/>
        <dbReference type="ChEBI" id="CHEBI:15377"/>
        <dbReference type="ChEBI" id="CHEBI:65285"/>
        <dbReference type="ChEBI" id="CHEBI:80291"/>
        <dbReference type="EC" id="4.2.1.84"/>
    </reaction>
</comment>
<evidence type="ECO:0000256" key="1">
    <source>
        <dbReference type="ARBA" id="ARBA00004042"/>
    </source>
</evidence>
<proteinExistence type="inferred from homology"/>
<dbReference type="InterPro" id="IPR042262">
    <property type="entry name" value="CN_hydtase_beta_C"/>
</dbReference>
<comment type="function">
    <text evidence="1 5">NHase catalyzes the hydration of various nitrile compounds to the corresponding amides.</text>
</comment>
<dbReference type="EMBL" id="FOUY01000043">
    <property type="protein sequence ID" value="SFO30511.1"/>
    <property type="molecule type" value="Genomic_DNA"/>
</dbReference>
<dbReference type="InterPro" id="IPR003168">
    <property type="entry name" value="Nitrile_hydratase_bsu"/>
</dbReference>
<dbReference type="GO" id="GO:0046914">
    <property type="term" value="F:transition metal ion binding"/>
    <property type="evidence" value="ECO:0007669"/>
    <property type="project" value="InterPro"/>
</dbReference>
<dbReference type="InterPro" id="IPR049054">
    <property type="entry name" value="CN_hydtase_beta-like_N"/>
</dbReference>
<organism evidence="8 9">
    <name type="scientific">Pseudonocardia ammonioxydans</name>
    <dbReference type="NCBI Taxonomy" id="260086"/>
    <lineage>
        <taxon>Bacteria</taxon>
        <taxon>Bacillati</taxon>
        <taxon>Actinomycetota</taxon>
        <taxon>Actinomycetes</taxon>
        <taxon>Pseudonocardiales</taxon>
        <taxon>Pseudonocardiaceae</taxon>
        <taxon>Pseudonocardia</taxon>
    </lineage>
</organism>
<dbReference type="InterPro" id="IPR024690">
    <property type="entry name" value="CN_hydtase_beta_dom_C"/>
</dbReference>
<feature type="domain" description="Nitrile hydratase beta subunit" evidence="6">
    <location>
        <begin position="127"/>
        <end position="222"/>
    </location>
</feature>
<dbReference type="SUPFAM" id="SSF50090">
    <property type="entry name" value="Electron transport accessory proteins"/>
    <property type="match status" value="1"/>
</dbReference>
<name>A0A1I5G4R1_PSUAM</name>
<evidence type="ECO:0000256" key="2">
    <source>
        <dbReference type="ARBA" id="ARBA00009098"/>
    </source>
</evidence>
<dbReference type="Proteomes" id="UP000199614">
    <property type="component" value="Unassembled WGS sequence"/>
</dbReference>
<dbReference type="GO" id="GO:0018822">
    <property type="term" value="F:nitrile hydratase activity"/>
    <property type="evidence" value="ECO:0007669"/>
    <property type="project" value="UniProtKB-EC"/>
</dbReference>
<gene>
    <name evidence="8" type="ORF">SAMN05216207_10433</name>
</gene>
<dbReference type="Gene3D" id="2.30.30.50">
    <property type="match status" value="1"/>
</dbReference>
<keyword evidence="3 5" id="KW-0456">Lyase</keyword>
<dbReference type="Gene3D" id="1.10.472.20">
    <property type="entry name" value="Nitrile hydratase, beta subunit"/>
    <property type="match status" value="1"/>
</dbReference>
<dbReference type="STRING" id="260086.SAMN05216207_10433"/>
<dbReference type="AlphaFoldDB" id="A0A1I5G4R1"/>
<dbReference type="OrthoDB" id="3478924at2"/>
<dbReference type="RefSeq" id="WP_093352871.1">
    <property type="nucleotide sequence ID" value="NZ_FOUY01000043.1"/>
</dbReference>
<dbReference type="Pfam" id="PF21006">
    <property type="entry name" value="NHase_beta_N"/>
    <property type="match status" value="1"/>
</dbReference>
<dbReference type="EC" id="4.2.1.84" evidence="5"/>
<evidence type="ECO:0000256" key="5">
    <source>
        <dbReference type="PIRNR" id="PIRNR001427"/>
    </source>
</evidence>
<sequence length="224" mass="23719">MNGAHDLGGAMGFGPVLGDGGEPEPEDVRFHAGWEPLVLALTLAAARPGGWSIDESRHARESLPPPLYLSLTYYEIWLAATENLLVAHGLVGADELAAGRSLRSGAPAPEPLDAAAAAEVLATGAPTGRPEPAPPRFGPGDRVRARVVHPRGHTRLPRYVRGRCGVVESRRGAHVLPDSRAHGNGEAPEQLYTVVFTGAELWGPDAEPTTTISVDAWESYLEHA</sequence>
<dbReference type="Pfam" id="PF02211">
    <property type="entry name" value="NHase_beta_C"/>
    <property type="match status" value="1"/>
</dbReference>
<evidence type="ECO:0000259" key="7">
    <source>
        <dbReference type="Pfam" id="PF21006"/>
    </source>
</evidence>
<protein>
    <recommendedName>
        <fullName evidence="5">Nitrile hydratase subunit beta</fullName>
        <shortName evidence="5">NHase</shortName>
        <ecNumber evidence="5">4.2.1.84</ecNumber>
    </recommendedName>
</protein>
<comment type="similarity">
    <text evidence="2 5">Belongs to the nitrile hydratase subunit beta family.</text>
</comment>
<evidence type="ECO:0000313" key="9">
    <source>
        <dbReference type="Proteomes" id="UP000199614"/>
    </source>
</evidence>